<sequence length="129" mass="13994">MTTRTYAPFDIMGPSDRADARARLARIRKLAWLLNGAFRIPGVRMRFGLDTLIGLVPGGGDTISALLSLYIVHQAWRLGVPRPLLMRMLGNVAIEAAAGVVPILGDLFDTAFKADLRNIAIIEQALGPL</sequence>
<comment type="caution">
    <text evidence="1">The sequence shown here is derived from an EMBL/GenBank/DDBJ whole genome shotgun (WGS) entry which is preliminary data.</text>
</comment>
<dbReference type="RefSeq" id="WP_048848320.1">
    <property type="nucleotide sequence ID" value="NZ_BALE01000012.1"/>
</dbReference>
<evidence type="ECO:0008006" key="3">
    <source>
        <dbReference type="Google" id="ProtNLM"/>
    </source>
</evidence>
<name>A0A0D6MKC8_9PROT</name>
<dbReference type="Proteomes" id="UP000032679">
    <property type="component" value="Unassembled WGS sequence"/>
</dbReference>
<evidence type="ECO:0000313" key="1">
    <source>
        <dbReference type="EMBL" id="GAN53926.1"/>
    </source>
</evidence>
<dbReference type="InterPro" id="IPR025187">
    <property type="entry name" value="DUF4112"/>
</dbReference>
<dbReference type="OrthoDB" id="513552at2"/>
<dbReference type="PANTHER" id="PTHR35519">
    <property type="entry name" value="MEMBRANE PROTEINS"/>
    <property type="match status" value="1"/>
</dbReference>
<proteinExistence type="predicted"/>
<reference evidence="1 2" key="1">
    <citation type="submission" date="2012-10" db="EMBL/GenBank/DDBJ databases">
        <title>Genome sequencing of Tanticharoenia sakaeratensis NBRC 103193.</title>
        <authorList>
            <person name="Azuma Y."/>
            <person name="Hadano H."/>
            <person name="Hirakawa H."/>
            <person name="Matsushita K."/>
        </authorList>
    </citation>
    <scope>NUCLEOTIDE SEQUENCE [LARGE SCALE GENOMIC DNA]</scope>
    <source>
        <strain evidence="1 2">NBRC 103193</strain>
    </source>
</reference>
<protein>
    <recommendedName>
        <fullName evidence="3">DUF4112 domain-containing protein</fullName>
    </recommendedName>
</protein>
<keyword evidence="2" id="KW-1185">Reference proteome</keyword>
<evidence type="ECO:0000313" key="2">
    <source>
        <dbReference type="Proteomes" id="UP000032679"/>
    </source>
</evidence>
<dbReference type="PANTHER" id="PTHR35519:SF2">
    <property type="entry name" value="PH DOMAIN PROTEIN"/>
    <property type="match status" value="1"/>
</dbReference>
<organism evidence="1 2">
    <name type="scientific">Tanticharoenia sakaeratensis NBRC 103193</name>
    <dbReference type="NCBI Taxonomy" id="1231623"/>
    <lineage>
        <taxon>Bacteria</taxon>
        <taxon>Pseudomonadati</taxon>
        <taxon>Pseudomonadota</taxon>
        <taxon>Alphaproteobacteria</taxon>
        <taxon>Acetobacterales</taxon>
        <taxon>Acetobacteraceae</taxon>
        <taxon>Tanticharoenia</taxon>
    </lineage>
</organism>
<dbReference type="EMBL" id="BALE01000012">
    <property type="protein sequence ID" value="GAN53926.1"/>
    <property type="molecule type" value="Genomic_DNA"/>
</dbReference>
<gene>
    <name evidence="1" type="ORF">Tasa_012_102</name>
</gene>
<accession>A0A0D6MKC8</accession>
<dbReference type="AlphaFoldDB" id="A0A0D6MKC8"/>
<dbReference type="Pfam" id="PF13430">
    <property type="entry name" value="DUF4112"/>
    <property type="match status" value="1"/>
</dbReference>